<proteinExistence type="predicted"/>
<reference evidence="1" key="1">
    <citation type="journal article" date="2014" name="Front. Microbiol.">
        <title>High frequency of phylogenetically diverse reductive dehalogenase-homologous genes in deep subseafloor sedimentary metagenomes.</title>
        <authorList>
            <person name="Kawai M."/>
            <person name="Futagami T."/>
            <person name="Toyoda A."/>
            <person name="Takaki Y."/>
            <person name="Nishi S."/>
            <person name="Hori S."/>
            <person name="Arai W."/>
            <person name="Tsubouchi T."/>
            <person name="Morono Y."/>
            <person name="Uchiyama I."/>
            <person name="Ito T."/>
            <person name="Fujiyama A."/>
            <person name="Inagaki F."/>
            <person name="Takami H."/>
        </authorList>
    </citation>
    <scope>NUCLEOTIDE SEQUENCE</scope>
    <source>
        <strain evidence="1">Expedition CK06-06</strain>
    </source>
</reference>
<organism evidence="1">
    <name type="scientific">marine sediment metagenome</name>
    <dbReference type="NCBI Taxonomy" id="412755"/>
    <lineage>
        <taxon>unclassified sequences</taxon>
        <taxon>metagenomes</taxon>
        <taxon>ecological metagenomes</taxon>
    </lineage>
</organism>
<name>X1CY37_9ZZZZ</name>
<protein>
    <submittedName>
        <fullName evidence="1">Uncharacterized protein</fullName>
    </submittedName>
</protein>
<dbReference type="AlphaFoldDB" id="X1CY37"/>
<dbReference type="EMBL" id="BART01035271">
    <property type="protein sequence ID" value="GAH12767.1"/>
    <property type="molecule type" value="Genomic_DNA"/>
</dbReference>
<comment type="caution">
    <text evidence="1">The sequence shown here is derived from an EMBL/GenBank/DDBJ whole genome shotgun (WGS) entry which is preliminary data.</text>
</comment>
<gene>
    <name evidence="1" type="ORF">S01H4_59984</name>
</gene>
<sequence length="33" mass="3776">GCVIQCSEVWTKPGGKDPVGVLEYFIVGWQWFF</sequence>
<feature type="non-terminal residue" evidence="1">
    <location>
        <position position="1"/>
    </location>
</feature>
<evidence type="ECO:0000313" key="1">
    <source>
        <dbReference type="EMBL" id="GAH12767.1"/>
    </source>
</evidence>
<accession>X1CY37</accession>